<keyword evidence="4" id="KW-0762">Sugar transport</keyword>
<comment type="caution">
    <text evidence="10">The sequence shown here is derived from an EMBL/GenBank/DDBJ whole genome shotgun (WGS) entry which is preliminary data.</text>
</comment>
<dbReference type="SUPFAM" id="SSF103473">
    <property type="entry name" value="MFS general substrate transporter"/>
    <property type="match status" value="1"/>
</dbReference>
<evidence type="ECO:0000256" key="6">
    <source>
        <dbReference type="ARBA" id="ARBA00022989"/>
    </source>
</evidence>
<protein>
    <submittedName>
        <fullName evidence="10">MFS permease</fullName>
    </submittedName>
</protein>
<dbReference type="EMBL" id="FBWH01000038">
    <property type="protein sequence ID" value="CUX53836.1"/>
    <property type="molecule type" value="Genomic_DNA"/>
</dbReference>
<accession>A0ABP2BPJ1</accession>
<evidence type="ECO:0000256" key="3">
    <source>
        <dbReference type="ARBA" id="ARBA00022475"/>
    </source>
</evidence>
<evidence type="ECO:0000313" key="11">
    <source>
        <dbReference type="Proteomes" id="UP000191812"/>
    </source>
</evidence>
<dbReference type="Proteomes" id="UP000191812">
    <property type="component" value="Unassembled WGS sequence"/>
</dbReference>
<feature type="transmembrane region" description="Helical" evidence="8">
    <location>
        <begin position="112"/>
        <end position="129"/>
    </location>
</feature>
<evidence type="ECO:0000256" key="5">
    <source>
        <dbReference type="ARBA" id="ARBA00022692"/>
    </source>
</evidence>
<feature type="transmembrane region" description="Helical" evidence="8">
    <location>
        <begin position="141"/>
        <end position="158"/>
    </location>
</feature>
<feature type="transmembrane region" description="Helical" evidence="8">
    <location>
        <begin position="425"/>
        <end position="445"/>
    </location>
</feature>
<evidence type="ECO:0000256" key="2">
    <source>
        <dbReference type="ARBA" id="ARBA00022448"/>
    </source>
</evidence>
<evidence type="ECO:0000256" key="7">
    <source>
        <dbReference type="ARBA" id="ARBA00023136"/>
    </source>
</evidence>
<gene>
    <name evidence="10" type="ORF">AGR13a_Lc120024</name>
</gene>
<comment type="subcellular location">
    <subcellularLocation>
        <location evidence="1">Cell membrane</location>
        <topology evidence="1">Multi-pass membrane protein</topology>
    </subcellularLocation>
</comment>
<keyword evidence="2" id="KW-0813">Transport</keyword>
<keyword evidence="11" id="KW-1185">Reference proteome</keyword>
<dbReference type="Gene3D" id="1.20.1250.20">
    <property type="entry name" value="MFS general substrate transporter like domains"/>
    <property type="match status" value="2"/>
</dbReference>
<feature type="transmembrane region" description="Helical" evidence="8">
    <location>
        <begin position="398"/>
        <end position="419"/>
    </location>
</feature>
<dbReference type="PANTHER" id="PTHR23535">
    <property type="entry name" value="SUGAR EFFLUX TRANSPORTER A-RELATED"/>
    <property type="match status" value="1"/>
</dbReference>
<feature type="transmembrane region" description="Helical" evidence="8">
    <location>
        <begin position="229"/>
        <end position="251"/>
    </location>
</feature>
<dbReference type="InterPro" id="IPR036259">
    <property type="entry name" value="MFS_trans_sf"/>
</dbReference>
<dbReference type="InterPro" id="IPR024989">
    <property type="entry name" value="MFS_assoc_dom"/>
</dbReference>
<keyword evidence="7 8" id="KW-0472">Membrane</keyword>
<dbReference type="PANTHER" id="PTHR23535:SF2">
    <property type="entry name" value="SUGAR EFFLUX TRANSPORTER A-RELATED"/>
    <property type="match status" value="1"/>
</dbReference>
<reference evidence="10 11" key="1">
    <citation type="submission" date="2016-01" db="EMBL/GenBank/DDBJ databases">
        <authorList>
            <person name="Regsiter A."/>
            <person name="william w."/>
        </authorList>
    </citation>
    <scope>NUCLEOTIDE SEQUENCE [LARGE SCALE GENOMIC DNA]</scope>
    <source>
        <strain evidence="10 11">CFBP 6927</strain>
    </source>
</reference>
<feature type="transmembrane region" description="Helical" evidence="8">
    <location>
        <begin position="272"/>
        <end position="296"/>
    </location>
</feature>
<organism evidence="10 11">
    <name type="scientific">Agrobacterium genomosp. 13 str. CFBP 6927</name>
    <dbReference type="NCBI Taxonomy" id="1183428"/>
    <lineage>
        <taxon>Bacteria</taxon>
        <taxon>Pseudomonadati</taxon>
        <taxon>Pseudomonadota</taxon>
        <taxon>Alphaproteobacteria</taxon>
        <taxon>Hyphomicrobiales</taxon>
        <taxon>Rhizobiaceae</taxon>
        <taxon>Rhizobium/Agrobacterium group</taxon>
        <taxon>Agrobacterium</taxon>
        <taxon>Agrobacterium tumefaciens complex</taxon>
    </lineage>
</organism>
<keyword evidence="3" id="KW-1003">Cell membrane</keyword>
<evidence type="ECO:0000256" key="8">
    <source>
        <dbReference type="SAM" id="Phobius"/>
    </source>
</evidence>
<proteinExistence type="predicted"/>
<evidence type="ECO:0000256" key="4">
    <source>
        <dbReference type="ARBA" id="ARBA00022597"/>
    </source>
</evidence>
<sequence length="452" mass="47954">MTHAASGKNKRRIARLEGGLTAPFFCLCSLEMKLRTGLNGGTFWCEGEFHDLQASSRFSMLQKRASPDAFDRQAYLIALLVFLAGSTNAAVVPFIGFYIIQVLGHAPATLGLYSVTAMVASIVASRIYGERVDAGVRVRPLLLLSVLGAFVAAAAATFGNLALLVAITATGMGLSNAASTLVFSYGRYHGRVKSLDTASYNAFLRMMVSLAWMLLPAAAYLIVDLAGAKAVFINAMLMATIWGGLALAIVPRGQTCPMERREEGQADTGRNLPLLLAATASFCMSFAHSLCASALPVFLVREVGLPDYAPGLSLSVKCAMEVLLILLAPRIMRRVSARILLCIAAVMAIIAFNIIASVETLPAMIVGAAMEGAYYGLFAGTSLTFIQGFARGRTARATALYMNSIFLAALFAVPLMGFVAQYANFGVSIRLASVGAGAGLLLLFLTRRQVGE</sequence>
<feature type="transmembrane region" description="Helical" evidence="8">
    <location>
        <begin position="364"/>
        <end position="386"/>
    </location>
</feature>
<evidence type="ECO:0000256" key="1">
    <source>
        <dbReference type="ARBA" id="ARBA00004651"/>
    </source>
</evidence>
<evidence type="ECO:0000313" key="10">
    <source>
        <dbReference type="EMBL" id="CUX53836.1"/>
    </source>
</evidence>
<feature type="transmembrane region" description="Helical" evidence="8">
    <location>
        <begin position="203"/>
        <end position="223"/>
    </location>
</feature>
<feature type="transmembrane region" description="Helical" evidence="8">
    <location>
        <begin position="164"/>
        <end position="183"/>
    </location>
</feature>
<feature type="transmembrane region" description="Helical" evidence="8">
    <location>
        <begin position="74"/>
        <end position="100"/>
    </location>
</feature>
<dbReference type="Pfam" id="PF12832">
    <property type="entry name" value="MFS_1_like"/>
    <property type="match status" value="1"/>
</dbReference>
<keyword evidence="5 8" id="KW-0812">Transmembrane</keyword>
<evidence type="ECO:0000259" key="9">
    <source>
        <dbReference type="Pfam" id="PF12832"/>
    </source>
</evidence>
<name>A0ABP2BPJ1_9HYPH</name>
<feature type="transmembrane region" description="Helical" evidence="8">
    <location>
        <begin position="339"/>
        <end position="358"/>
    </location>
</feature>
<feature type="transmembrane region" description="Helical" evidence="8">
    <location>
        <begin position="308"/>
        <end position="327"/>
    </location>
</feature>
<feature type="domain" description="Major facilitator superfamily associated" evidence="9">
    <location>
        <begin position="80"/>
        <end position="403"/>
    </location>
</feature>
<keyword evidence="6 8" id="KW-1133">Transmembrane helix</keyword>